<dbReference type="EMBL" id="JACHCF010000013">
    <property type="protein sequence ID" value="MBB5623556.1"/>
    <property type="molecule type" value="Genomic_DNA"/>
</dbReference>
<evidence type="ECO:0000313" key="3">
    <source>
        <dbReference type="Proteomes" id="UP000537718"/>
    </source>
</evidence>
<evidence type="ECO:0000256" key="1">
    <source>
        <dbReference type="SAM" id="SignalP"/>
    </source>
</evidence>
<dbReference type="AlphaFoldDB" id="A0A7W9DLQ6"/>
<comment type="caution">
    <text evidence="2">The sequence shown here is derived from an EMBL/GenBank/DDBJ whole genome shotgun (WGS) entry which is preliminary data.</text>
</comment>
<dbReference type="Pfam" id="PF20230">
    <property type="entry name" value="DUF6588"/>
    <property type="match status" value="1"/>
</dbReference>
<evidence type="ECO:0008006" key="4">
    <source>
        <dbReference type="Google" id="ProtNLM"/>
    </source>
</evidence>
<sequence length="354" mass="38727">MKKQLYIAATLLLLTSNAIKAQTGFEQLIKAGPDDAAKLVDAYGRPLLKGLGMGMSSGWTNTAKTLGLFHFELRATATAVIVPTTERTFNVTQIGLSSNIRPANLNQVIAPTFSGDKHVNGPAMDIYDTNGHKLTTFDMPGGLFEDIVPTPQLQLTVGLFQNTDVTVRAIPKIKLNKGIGSVSMIGFGIKHNLIQDFSSGGNSIPFDFALAFNYSRLHYAKKLNLQPDDFLVPSDPQQSTDFSRQEIYGNLDNYLVQAIFSKQLSFFTPYLSAGYNVSKTKVGLKGNYPIINGITETQISYTTFTDPVNINANYIKGFRADMGFQLKFPVLRLFASYGVAENYNMVNAGIGFGL</sequence>
<dbReference type="InterPro" id="IPR046495">
    <property type="entry name" value="DUF6588"/>
</dbReference>
<dbReference type="Proteomes" id="UP000537718">
    <property type="component" value="Unassembled WGS sequence"/>
</dbReference>
<accession>A0A7W9DLQ6</accession>
<dbReference type="RefSeq" id="WP_183869647.1">
    <property type="nucleotide sequence ID" value="NZ_JACHCF010000013.1"/>
</dbReference>
<name>A0A7W9DLQ6_9SPHI</name>
<feature type="chain" id="PRO_5031457940" description="Outer membrane protein beta-barrel domain-containing protein" evidence="1">
    <location>
        <begin position="22"/>
        <end position="354"/>
    </location>
</feature>
<organism evidence="2 3">
    <name type="scientific">Pedobacter cryoconitis</name>
    <dbReference type="NCBI Taxonomy" id="188932"/>
    <lineage>
        <taxon>Bacteria</taxon>
        <taxon>Pseudomonadati</taxon>
        <taxon>Bacteroidota</taxon>
        <taxon>Sphingobacteriia</taxon>
        <taxon>Sphingobacteriales</taxon>
        <taxon>Sphingobacteriaceae</taxon>
        <taxon>Pedobacter</taxon>
    </lineage>
</organism>
<feature type="signal peptide" evidence="1">
    <location>
        <begin position="1"/>
        <end position="21"/>
    </location>
</feature>
<evidence type="ECO:0000313" key="2">
    <source>
        <dbReference type="EMBL" id="MBB5623556.1"/>
    </source>
</evidence>
<keyword evidence="1" id="KW-0732">Signal</keyword>
<protein>
    <recommendedName>
        <fullName evidence="4">Outer membrane protein beta-barrel domain-containing protein</fullName>
    </recommendedName>
</protein>
<gene>
    <name evidence="2" type="ORF">HDE69_004642</name>
</gene>
<proteinExistence type="predicted"/>
<reference evidence="2 3" key="1">
    <citation type="submission" date="2020-08" db="EMBL/GenBank/DDBJ databases">
        <title>Genomic Encyclopedia of Type Strains, Phase IV (KMG-V): Genome sequencing to study the core and pangenomes of soil and plant-associated prokaryotes.</title>
        <authorList>
            <person name="Whitman W."/>
        </authorList>
    </citation>
    <scope>NUCLEOTIDE SEQUENCE [LARGE SCALE GENOMIC DNA]</scope>
    <source>
        <strain evidence="2 3">MP7CTX6</strain>
    </source>
</reference>